<dbReference type="AlphaFoldDB" id="E0WU79"/>
<dbReference type="STRING" id="663321.REG_1649"/>
<dbReference type="EMBL" id="GL379638">
    <property type="protein sequence ID" value="EFL91434.1"/>
    <property type="molecule type" value="Genomic_DNA"/>
</dbReference>
<evidence type="ECO:0000313" key="2">
    <source>
        <dbReference type="EMBL" id="EFL91434.1"/>
    </source>
</evidence>
<dbReference type="GO" id="GO:0033644">
    <property type="term" value="C:host cell membrane"/>
    <property type="evidence" value="ECO:0007669"/>
    <property type="project" value="UniProtKB-SubCell"/>
</dbReference>
<accession>E0WU79</accession>
<dbReference type="Pfam" id="PF11647">
    <property type="entry name" value="MLD"/>
    <property type="match status" value="1"/>
</dbReference>
<dbReference type="SUPFAM" id="SSF159501">
    <property type="entry name" value="EreA/ChaN-like"/>
    <property type="match status" value="1"/>
</dbReference>
<sequence>MEANADPNGLSLHAHFSILQDAVLSQDPKLIEVLLAHYARDDSADALMEAIQQGNVEMVERLSKIARCRGRFTSIYPRMLSLAENTKNSAQITALLREQQDNLMQFQFDHVMLPTELEENARVPLKPIGSSYRAILYSLNQLHHTSGMELIKNAFILKLQIQAYNDEKRRDTRREETLLILDQQINQALFPPAMTPYITDIIKIAQTRLPLAVELYQMVFNSAPAFQSTLMHFMINAVKENAEVRLVDVKKIYHRIYQTNTDNWDRNYTRDAREQLNKRLLLKLANKSPLSLNFNGQPKSMIKQEVEHQLAVLFEKGHQGMLLSYGSTVQYQNTLNFITKYIHELKGRGITTLCLPLSTRIKALIDMYLQRRSESTIFSLDRSLRKLCITARENDIKIIALAPPGKPQNIVQQGMADNKVLMKLTELSARLLPTEKFLAIYQQQSLLSKPLGSRFLPGIAPLLGLPALTVLSKEEYRIRFGLPQPESTEKIN</sequence>
<evidence type="ECO:0000259" key="1">
    <source>
        <dbReference type="Pfam" id="PF11647"/>
    </source>
</evidence>
<reference evidence="2" key="1">
    <citation type="journal article" date="2009" name="Environ. Microbiol.">
        <title>Dynamics of genome evolution in facultative symbionts of aphids.</title>
        <authorList>
            <person name="Degnan P.H."/>
            <person name="Leonardo T.E."/>
            <person name="Cass B.N."/>
            <person name="Hurwitz B."/>
            <person name="Stern D."/>
            <person name="Gibbs R.A."/>
            <person name="Richards S."/>
            <person name="Moran N.A."/>
        </authorList>
    </citation>
    <scope>NUCLEOTIDE SEQUENCE [LARGE SCALE GENOMIC DNA]</scope>
    <source>
        <strain evidence="2">LSR1</strain>
    </source>
</reference>
<evidence type="ECO:0000313" key="3">
    <source>
        <dbReference type="Proteomes" id="UP000005726"/>
    </source>
</evidence>
<dbReference type="RefSeq" id="WP_006705265.1">
    <property type="nucleotide sequence ID" value="NZ_CAWLGB010000050.1"/>
</dbReference>
<dbReference type="HOGENOM" id="CLU_554002_0_0_6"/>
<dbReference type="eggNOG" id="COG3064">
    <property type="taxonomic scope" value="Bacteria"/>
</dbReference>
<organism evidence="2 3">
    <name type="scientific">Candidatus Regiella insecticola LSR1</name>
    <dbReference type="NCBI Taxonomy" id="663321"/>
    <lineage>
        <taxon>Bacteria</taxon>
        <taxon>Pseudomonadati</taxon>
        <taxon>Pseudomonadota</taxon>
        <taxon>Gammaproteobacteria</taxon>
        <taxon>Enterobacterales</taxon>
        <taxon>Enterobacteriaceae</taxon>
        <taxon>aphid secondary symbionts</taxon>
        <taxon>Candidatus Regiella</taxon>
    </lineage>
</organism>
<dbReference type="Gene3D" id="3.40.50.11550">
    <property type="match status" value="1"/>
</dbReference>
<feature type="domain" description="Dermonecrotic/RTX toxin membrane localization" evidence="1">
    <location>
        <begin position="111"/>
        <end position="190"/>
    </location>
</feature>
<dbReference type="CDD" id="cd16840">
    <property type="entry name" value="toxin_MLD"/>
    <property type="match status" value="1"/>
</dbReference>
<dbReference type="GO" id="GO:0005576">
    <property type="term" value="C:extracellular region"/>
    <property type="evidence" value="ECO:0007669"/>
    <property type="project" value="UniProtKB-SubCell"/>
</dbReference>
<dbReference type="Gene3D" id="1.20.140.180">
    <property type="match status" value="1"/>
</dbReference>
<name>E0WU79_9ENTR</name>
<proteinExistence type="predicted"/>
<dbReference type="InterPro" id="IPR020972">
    <property type="entry name" value="Dermonecrotic/RTX_toxin_MLD"/>
</dbReference>
<dbReference type="Proteomes" id="UP000005726">
    <property type="component" value="Unassembled WGS sequence"/>
</dbReference>
<dbReference type="GO" id="GO:0090729">
    <property type="term" value="F:toxin activity"/>
    <property type="evidence" value="ECO:0007669"/>
    <property type="project" value="UniProtKB-KW"/>
</dbReference>
<gene>
    <name evidence="2" type="ORF">REG_1649</name>
</gene>
<dbReference type="SUPFAM" id="SSF158842">
    <property type="entry name" value="PMT central region-like"/>
    <property type="match status" value="1"/>
</dbReference>
<protein>
    <recommendedName>
        <fullName evidence="1">Dermonecrotic/RTX toxin membrane localization domain-containing protein</fullName>
    </recommendedName>
</protein>
<keyword evidence="3" id="KW-1185">Reference proteome</keyword>